<dbReference type="SMART" id="SM00220">
    <property type="entry name" value="S_TKc"/>
    <property type="match status" value="1"/>
</dbReference>
<evidence type="ECO:0000256" key="9">
    <source>
        <dbReference type="ARBA" id="ARBA00023180"/>
    </source>
</evidence>
<evidence type="ECO:0000259" key="13">
    <source>
        <dbReference type="PROSITE" id="PS50011"/>
    </source>
</evidence>
<feature type="domain" description="Gnk2-homologous" evidence="14">
    <location>
        <begin position="35"/>
        <end position="140"/>
    </location>
</feature>
<dbReference type="PROSITE" id="PS00107">
    <property type="entry name" value="PROTEIN_KINASE_ATP"/>
    <property type="match status" value="1"/>
</dbReference>
<gene>
    <name evidence="15" type="ORF">CEURO_LOCUS1978</name>
</gene>
<dbReference type="Gene3D" id="3.30.200.20">
    <property type="entry name" value="Phosphorylase Kinase, domain 1"/>
    <property type="match status" value="1"/>
</dbReference>
<evidence type="ECO:0000313" key="15">
    <source>
        <dbReference type="EMBL" id="CAH9062913.1"/>
    </source>
</evidence>
<evidence type="ECO:0008006" key="17">
    <source>
        <dbReference type="Google" id="ProtNLM"/>
    </source>
</evidence>
<feature type="binding site" evidence="10">
    <location>
        <position position="365"/>
    </location>
    <ligand>
        <name>ATP</name>
        <dbReference type="ChEBI" id="CHEBI:30616"/>
    </ligand>
</feature>
<keyword evidence="8" id="KW-0675">Receptor</keyword>
<keyword evidence="6" id="KW-0418">Kinase</keyword>
<dbReference type="PROSITE" id="PS50011">
    <property type="entry name" value="PROTEIN_KINASE_DOM"/>
    <property type="match status" value="1"/>
</dbReference>
<evidence type="ECO:0000256" key="1">
    <source>
        <dbReference type="ARBA" id="ARBA00022527"/>
    </source>
</evidence>
<evidence type="ECO:0000256" key="8">
    <source>
        <dbReference type="ARBA" id="ARBA00023170"/>
    </source>
</evidence>
<evidence type="ECO:0000256" key="12">
    <source>
        <dbReference type="SAM" id="SignalP"/>
    </source>
</evidence>
<dbReference type="InterPro" id="IPR017441">
    <property type="entry name" value="Protein_kinase_ATP_BS"/>
</dbReference>
<dbReference type="InterPro" id="IPR008271">
    <property type="entry name" value="Ser/Thr_kinase_AS"/>
</dbReference>
<dbReference type="CDD" id="cd23509">
    <property type="entry name" value="Gnk2-like"/>
    <property type="match status" value="2"/>
</dbReference>
<dbReference type="AlphaFoldDB" id="A0A9P1DYU0"/>
<dbReference type="InterPro" id="IPR011009">
    <property type="entry name" value="Kinase-like_dom_sf"/>
</dbReference>
<reference evidence="15" key="1">
    <citation type="submission" date="2022-07" db="EMBL/GenBank/DDBJ databases">
        <authorList>
            <person name="Macas J."/>
            <person name="Novak P."/>
            <person name="Neumann P."/>
        </authorList>
    </citation>
    <scope>NUCLEOTIDE SEQUENCE</scope>
</reference>
<dbReference type="Pfam" id="PF01657">
    <property type="entry name" value="Stress-antifung"/>
    <property type="match status" value="2"/>
</dbReference>
<dbReference type="CDD" id="cd14066">
    <property type="entry name" value="STKc_IRAK"/>
    <property type="match status" value="1"/>
</dbReference>
<proteinExistence type="predicted"/>
<dbReference type="InterPro" id="IPR038408">
    <property type="entry name" value="GNK2_sf"/>
</dbReference>
<keyword evidence="11" id="KW-0472">Membrane</keyword>
<organism evidence="15 16">
    <name type="scientific">Cuscuta europaea</name>
    <name type="common">European dodder</name>
    <dbReference type="NCBI Taxonomy" id="41803"/>
    <lineage>
        <taxon>Eukaryota</taxon>
        <taxon>Viridiplantae</taxon>
        <taxon>Streptophyta</taxon>
        <taxon>Embryophyta</taxon>
        <taxon>Tracheophyta</taxon>
        <taxon>Spermatophyta</taxon>
        <taxon>Magnoliopsida</taxon>
        <taxon>eudicotyledons</taxon>
        <taxon>Gunneridae</taxon>
        <taxon>Pentapetalae</taxon>
        <taxon>asterids</taxon>
        <taxon>lamiids</taxon>
        <taxon>Solanales</taxon>
        <taxon>Convolvulaceae</taxon>
        <taxon>Cuscuteae</taxon>
        <taxon>Cuscuta</taxon>
        <taxon>Cuscuta subgen. Cuscuta</taxon>
    </lineage>
</organism>
<evidence type="ECO:0000256" key="10">
    <source>
        <dbReference type="PROSITE-ProRule" id="PRU10141"/>
    </source>
</evidence>
<protein>
    <recommendedName>
        <fullName evidence="17">Cysteine-rich receptor-like protein kinase 2</fullName>
    </recommendedName>
</protein>
<feature type="domain" description="Protein kinase" evidence="13">
    <location>
        <begin position="336"/>
        <end position="588"/>
    </location>
</feature>
<evidence type="ECO:0000256" key="3">
    <source>
        <dbReference type="ARBA" id="ARBA00022729"/>
    </source>
</evidence>
<dbReference type="GO" id="GO:0005524">
    <property type="term" value="F:ATP binding"/>
    <property type="evidence" value="ECO:0007669"/>
    <property type="project" value="UniProtKB-UniRule"/>
</dbReference>
<keyword evidence="3 12" id="KW-0732">Signal</keyword>
<dbReference type="FunFam" id="1.10.510.10:FF:000336">
    <property type="entry name" value="Cysteine-rich receptor-like protein kinase 2"/>
    <property type="match status" value="1"/>
</dbReference>
<keyword evidence="7 10" id="KW-0067">ATP-binding</keyword>
<evidence type="ECO:0000259" key="14">
    <source>
        <dbReference type="PROSITE" id="PS51473"/>
    </source>
</evidence>
<keyword evidence="16" id="KW-1185">Reference proteome</keyword>
<dbReference type="SUPFAM" id="SSF56112">
    <property type="entry name" value="Protein kinase-like (PK-like)"/>
    <property type="match status" value="1"/>
</dbReference>
<keyword evidence="11" id="KW-1133">Transmembrane helix</keyword>
<dbReference type="InterPro" id="IPR052059">
    <property type="entry name" value="CR_Ser/Thr_kinase"/>
</dbReference>
<keyword evidence="1" id="KW-0723">Serine/threonine-protein kinase</keyword>
<evidence type="ECO:0000256" key="2">
    <source>
        <dbReference type="ARBA" id="ARBA00022679"/>
    </source>
</evidence>
<name>A0A9P1DYU0_CUSEU</name>
<evidence type="ECO:0000256" key="6">
    <source>
        <dbReference type="ARBA" id="ARBA00022777"/>
    </source>
</evidence>
<dbReference type="Pfam" id="PF00069">
    <property type="entry name" value="Pkinase"/>
    <property type="match status" value="1"/>
</dbReference>
<evidence type="ECO:0000256" key="7">
    <source>
        <dbReference type="ARBA" id="ARBA00022840"/>
    </source>
</evidence>
<keyword evidence="5 10" id="KW-0547">Nucleotide-binding</keyword>
<feature type="chain" id="PRO_5040486984" description="Cysteine-rich receptor-like protein kinase 2" evidence="12">
    <location>
        <begin position="32"/>
        <end position="654"/>
    </location>
</feature>
<evidence type="ECO:0000313" key="16">
    <source>
        <dbReference type="Proteomes" id="UP001152484"/>
    </source>
</evidence>
<dbReference type="InterPro" id="IPR002902">
    <property type="entry name" value="GNK2"/>
</dbReference>
<dbReference type="Proteomes" id="UP001152484">
    <property type="component" value="Unassembled WGS sequence"/>
</dbReference>
<dbReference type="Gene3D" id="3.30.430.20">
    <property type="entry name" value="Gnk2 domain, C-X8-C-X2-C motif"/>
    <property type="match status" value="2"/>
</dbReference>
<keyword evidence="2" id="KW-0808">Transferase</keyword>
<dbReference type="InterPro" id="IPR000719">
    <property type="entry name" value="Prot_kinase_dom"/>
</dbReference>
<dbReference type="Gene3D" id="1.10.510.10">
    <property type="entry name" value="Transferase(Phosphotransferase) domain 1"/>
    <property type="match status" value="1"/>
</dbReference>
<dbReference type="OrthoDB" id="4062651at2759"/>
<feature type="transmembrane region" description="Helical" evidence="11">
    <location>
        <begin position="276"/>
        <end position="298"/>
    </location>
</feature>
<dbReference type="FunFam" id="3.30.200.20:FF:000177">
    <property type="entry name" value="Cysteine-rich receptor-like protein kinase 2"/>
    <property type="match status" value="1"/>
</dbReference>
<sequence length="654" mass="72891">MMPLYQQQKRFFFVVLSLTIWSCWRLDGAVSDPQTTYVKSGCSSYNVSDASVFTGNLNATMRNIRAQVSNQMKHFATAWVAKNNTPAYVLFQCRYYLSIADCLKCLDVAAVKIYNNCSVSATGARLLYQGCYLRYEGSNFFFESTDAGNHLFCGNRVARSSSDLTSTVSQVLSDLATVTPKINGFYAATKTAVPNSNGLNIYAIAQCTETLFESECQSCLNAGLTGFQICLSNSNAIAFYAGCFMRYSTTAFFADNQTTDINQFLKQGDSSNHKKVIIGGVIGGASLVLVLLVLFALFRRSKISRTVPKGDILGATELKGPINYRYKDLKAATKNFNEENKIGEGGFGDVYKGILKNGKIVAIKKLAVENSKKLEEDFESEVTLISNVNHRNLVRLLGCCIKGHERFLIYEYMKNNNVGQFLFGEKKGSLNWKQRYDIILGIGRGLAYLHEEFHVCIIHRDIKTSNILLDDHFQPKIADFGLARLLPRDQSHLSTKFAGTMGYTAPEYAMHGQLSEKVDTYCYGVVVLEIISGQRSGEVKDDDKGEFILQRAWKLYQSGMHKEFIDKTLDRNVYDVEEVSKIIEIGLLCTQESATLRPKMSEVVDMIETKSLMDMEPTMPSYVDPNLIVRPKTDTSVCNTPSNATASISTLSGR</sequence>
<evidence type="ECO:0000256" key="11">
    <source>
        <dbReference type="SAM" id="Phobius"/>
    </source>
</evidence>
<dbReference type="EMBL" id="CAMAPE010000004">
    <property type="protein sequence ID" value="CAH9062913.1"/>
    <property type="molecule type" value="Genomic_DNA"/>
</dbReference>
<comment type="caution">
    <text evidence="15">The sequence shown here is derived from an EMBL/GenBank/DDBJ whole genome shotgun (WGS) entry which is preliminary data.</text>
</comment>
<keyword evidence="9" id="KW-0325">Glycoprotein</keyword>
<accession>A0A9P1DYU0</accession>
<keyword evidence="11" id="KW-0812">Transmembrane</keyword>
<evidence type="ECO:0000256" key="5">
    <source>
        <dbReference type="ARBA" id="ARBA00022741"/>
    </source>
</evidence>
<feature type="domain" description="Gnk2-homologous" evidence="14">
    <location>
        <begin position="146"/>
        <end position="252"/>
    </location>
</feature>
<dbReference type="GO" id="GO:0004674">
    <property type="term" value="F:protein serine/threonine kinase activity"/>
    <property type="evidence" value="ECO:0007669"/>
    <property type="project" value="UniProtKB-KW"/>
</dbReference>
<dbReference type="PROSITE" id="PS00108">
    <property type="entry name" value="PROTEIN_KINASE_ST"/>
    <property type="match status" value="1"/>
</dbReference>
<dbReference type="PANTHER" id="PTHR47973">
    <property type="entry name" value="CYSTEINE-RICH RECEPTOR-LIKE PROTEIN KINASE 3"/>
    <property type="match status" value="1"/>
</dbReference>
<keyword evidence="4" id="KW-0677">Repeat</keyword>
<dbReference type="PROSITE" id="PS51473">
    <property type="entry name" value="GNK2"/>
    <property type="match status" value="2"/>
</dbReference>
<evidence type="ECO:0000256" key="4">
    <source>
        <dbReference type="ARBA" id="ARBA00022737"/>
    </source>
</evidence>
<feature type="signal peptide" evidence="12">
    <location>
        <begin position="1"/>
        <end position="31"/>
    </location>
</feature>